<keyword evidence="1" id="KW-0472">Membrane</keyword>
<keyword evidence="1" id="KW-0812">Transmembrane</keyword>
<feature type="transmembrane region" description="Helical" evidence="1">
    <location>
        <begin position="6"/>
        <end position="25"/>
    </location>
</feature>
<feature type="transmembrane region" description="Helical" evidence="1">
    <location>
        <begin position="118"/>
        <end position="140"/>
    </location>
</feature>
<dbReference type="Pfam" id="PF13301">
    <property type="entry name" value="DUF4079"/>
    <property type="match status" value="1"/>
</dbReference>
<dbReference type="InterPro" id="IPR025067">
    <property type="entry name" value="DUF4079"/>
</dbReference>
<keyword evidence="3" id="KW-1185">Reference proteome</keyword>
<evidence type="ECO:0008006" key="4">
    <source>
        <dbReference type="Google" id="ProtNLM"/>
    </source>
</evidence>
<sequence>MLLWIHPALQLACTLLACHVLWLGARRFMALHLGRKRVFNWKRHALLGRVVLIVWFVAFVWGAAMTRIQWGSSDLTGTHYVVGLVMLPLLITGYATGEVLDRKRARRTVLPLVHGANNLLLFALAVWQVVTGVWVVRTFLLS</sequence>
<dbReference type="AlphaFoldDB" id="A0A846QLA2"/>
<accession>A0A846QLA2</accession>
<dbReference type="EMBL" id="JAATJA010000001">
    <property type="protein sequence ID" value="NJB67830.1"/>
    <property type="molecule type" value="Genomic_DNA"/>
</dbReference>
<evidence type="ECO:0000313" key="2">
    <source>
        <dbReference type="EMBL" id="NJB67830.1"/>
    </source>
</evidence>
<proteinExistence type="predicted"/>
<keyword evidence="1" id="KW-1133">Transmembrane helix</keyword>
<evidence type="ECO:0000256" key="1">
    <source>
        <dbReference type="SAM" id="Phobius"/>
    </source>
</evidence>
<organism evidence="2 3">
    <name type="scientific">Desulfobaculum xiamenense</name>
    <dbReference type="NCBI Taxonomy" id="995050"/>
    <lineage>
        <taxon>Bacteria</taxon>
        <taxon>Pseudomonadati</taxon>
        <taxon>Thermodesulfobacteriota</taxon>
        <taxon>Desulfovibrionia</taxon>
        <taxon>Desulfovibrionales</taxon>
        <taxon>Desulfovibrionaceae</taxon>
        <taxon>Desulfobaculum</taxon>
    </lineage>
</organism>
<gene>
    <name evidence="2" type="ORF">GGQ74_001470</name>
</gene>
<dbReference type="RefSeq" id="WP_245168140.1">
    <property type="nucleotide sequence ID" value="NZ_JAATJA010000001.1"/>
</dbReference>
<evidence type="ECO:0000313" key="3">
    <source>
        <dbReference type="Proteomes" id="UP000580856"/>
    </source>
</evidence>
<dbReference type="Proteomes" id="UP000580856">
    <property type="component" value="Unassembled WGS sequence"/>
</dbReference>
<name>A0A846QLA2_9BACT</name>
<feature type="transmembrane region" description="Helical" evidence="1">
    <location>
        <begin position="46"/>
        <end position="65"/>
    </location>
</feature>
<feature type="transmembrane region" description="Helical" evidence="1">
    <location>
        <begin position="77"/>
        <end position="97"/>
    </location>
</feature>
<reference evidence="2 3" key="1">
    <citation type="submission" date="2020-03" db="EMBL/GenBank/DDBJ databases">
        <title>Genomic Encyclopedia of Type Strains, Phase IV (KMG-IV): sequencing the most valuable type-strain genomes for metagenomic binning, comparative biology and taxonomic classification.</title>
        <authorList>
            <person name="Goeker M."/>
        </authorList>
    </citation>
    <scope>NUCLEOTIDE SEQUENCE [LARGE SCALE GENOMIC DNA]</scope>
    <source>
        <strain evidence="2 3">DSM 24233</strain>
    </source>
</reference>
<comment type="caution">
    <text evidence="2">The sequence shown here is derived from an EMBL/GenBank/DDBJ whole genome shotgun (WGS) entry which is preliminary data.</text>
</comment>
<protein>
    <recommendedName>
        <fullName evidence="4">DUF4079 domain-containing protein</fullName>
    </recommendedName>
</protein>